<dbReference type="CDD" id="cd05327">
    <property type="entry name" value="retinol-DH_like_SDR_c_like"/>
    <property type="match status" value="1"/>
</dbReference>
<dbReference type="PANTHER" id="PTHR43157">
    <property type="entry name" value="PHOSPHATIDYLINOSITOL-GLYCAN BIOSYNTHESIS CLASS F PROTEIN-RELATED"/>
    <property type="match status" value="1"/>
</dbReference>
<evidence type="ECO:0000256" key="2">
    <source>
        <dbReference type="RuleBase" id="RU000363"/>
    </source>
</evidence>
<keyword evidence="4" id="KW-1185">Reference proteome</keyword>
<organism evidence="3 4">
    <name type="scientific">Methylomusa anaerophila</name>
    <dbReference type="NCBI Taxonomy" id="1930071"/>
    <lineage>
        <taxon>Bacteria</taxon>
        <taxon>Bacillati</taxon>
        <taxon>Bacillota</taxon>
        <taxon>Negativicutes</taxon>
        <taxon>Selenomonadales</taxon>
        <taxon>Sporomusaceae</taxon>
        <taxon>Methylomusa</taxon>
    </lineage>
</organism>
<accession>A0A348AN36</accession>
<dbReference type="PRINTS" id="PR00080">
    <property type="entry name" value="SDRFAMILY"/>
</dbReference>
<evidence type="ECO:0000313" key="3">
    <source>
        <dbReference type="EMBL" id="BBB92484.1"/>
    </source>
</evidence>
<reference evidence="3 4" key="1">
    <citation type="journal article" date="2018" name="Int. J. Syst. Evol. Microbiol.">
        <title>Methylomusa anaerophila gen. nov., sp. nov., an anaerobic methanol-utilizing bacterium isolated from a microbial fuel cell.</title>
        <authorList>
            <person name="Amano N."/>
            <person name="Yamamuro A."/>
            <person name="Miyahara M."/>
            <person name="Kouzuma A."/>
            <person name="Abe T."/>
            <person name="Watanabe K."/>
        </authorList>
    </citation>
    <scope>NUCLEOTIDE SEQUENCE [LARGE SCALE GENOMIC DNA]</scope>
    <source>
        <strain evidence="3 4">MMFC1</strain>
    </source>
</reference>
<keyword evidence="1 3" id="KW-0560">Oxidoreductase</keyword>
<dbReference type="KEGG" id="mana:MAMMFC1_03177"/>
<evidence type="ECO:0000313" key="4">
    <source>
        <dbReference type="Proteomes" id="UP000276437"/>
    </source>
</evidence>
<protein>
    <submittedName>
        <fullName evidence="3">3-oxoacyl-[acyl-carrier-protein] reductase FabG</fullName>
        <ecNumber evidence="3">1.1.1.100</ecNumber>
    </submittedName>
</protein>
<dbReference type="InterPro" id="IPR036291">
    <property type="entry name" value="NAD(P)-bd_dom_sf"/>
</dbReference>
<dbReference type="Pfam" id="PF00106">
    <property type="entry name" value="adh_short"/>
    <property type="match status" value="1"/>
</dbReference>
<dbReference type="AlphaFoldDB" id="A0A348AN36"/>
<dbReference type="RefSeq" id="WP_126309355.1">
    <property type="nucleotide sequence ID" value="NZ_AP018449.1"/>
</dbReference>
<dbReference type="EMBL" id="AP018449">
    <property type="protein sequence ID" value="BBB92484.1"/>
    <property type="molecule type" value="Genomic_DNA"/>
</dbReference>
<evidence type="ECO:0000256" key="1">
    <source>
        <dbReference type="ARBA" id="ARBA00023002"/>
    </source>
</evidence>
<dbReference type="InterPro" id="IPR002347">
    <property type="entry name" value="SDR_fam"/>
</dbReference>
<dbReference type="Gene3D" id="3.40.50.720">
    <property type="entry name" value="NAD(P)-binding Rossmann-like Domain"/>
    <property type="match status" value="1"/>
</dbReference>
<dbReference type="Proteomes" id="UP000276437">
    <property type="component" value="Chromosome"/>
</dbReference>
<name>A0A348AN36_9FIRM</name>
<dbReference type="SUPFAM" id="SSF51735">
    <property type="entry name" value="NAD(P)-binding Rossmann-fold domains"/>
    <property type="match status" value="1"/>
</dbReference>
<sequence length="279" mass="30699">MKDKIILITGANAGVGKATAKKLAELGATLILACRNQEKGQDARMEIIASTKNANIEVMKLDLASFTSIHAFADEFNGRYEKLDVLINNAGIMQGRGAKTADGLELVMGTNHFGHFLLTMLLFDVLRKSAPSRIVIISSMAHEYANFDANDLQTFIDNPLYSYGNSKLANILFTYELARKLQGTGVTANCLHPGVIDSEFYSHAENEEERLRYEAMKPHMISPEEGALTSVYLASSPEVEGVTGKYFVQCKEASSTPMSYDVQLAKKLWDLSMKVVSLD</sequence>
<gene>
    <name evidence="3" type="primary">fabG_2</name>
    <name evidence="3" type="ORF">MAMMFC1_03177</name>
</gene>
<proteinExistence type="inferred from homology"/>
<comment type="similarity">
    <text evidence="2">Belongs to the short-chain dehydrogenases/reductases (SDR) family.</text>
</comment>
<dbReference type="PRINTS" id="PR00081">
    <property type="entry name" value="GDHRDH"/>
</dbReference>
<dbReference type="PANTHER" id="PTHR43157:SF31">
    <property type="entry name" value="PHOSPHATIDYLINOSITOL-GLYCAN BIOSYNTHESIS CLASS F PROTEIN"/>
    <property type="match status" value="1"/>
</dbReference>
<dbReference type="GO" id="GO:0004316">
    <property type="term" value="F:3-oxoacyl-[acyl-carrier-protein] reductase (NADPH) activity"/>
    <property type="evidence" value="ECO:0007669"/>
    <property type="project" value="UniProtKB-EC"/>
</dbReference>
<dbReference type="EC" id="1.1.1.100" evidence="3"/>
<dbReference type="OrthoDB" id="9809821at2"/>